<feature type="compositionally biased region" description="Polar residues" evidence="8">
    <location>
        <begin position="281"/>
        <end position="319"/>
    </location>
</feature>
<keyword evidence="4" id="KW-0539">Nucleus</keyword>
<proteinExistence type="inferred from homology"/>
<evidence type="ECO:0000256" key="5">
    <source>
        <dbReference type="ARBA" id="ARBA00038210"/>
    </source>
</evidence>
<evidence type="ECO:0000256" key="7">
    <source>
        <dbReference type="PROSITE-ProRule" id="PRU00339"/>
    </source>
</evidence>
<dbReference type="SMART" id="SM00028">
    <property type="entry name" value="TPR"/>
    <property type="match status" value="9"/>
</dbReference>
<keyword evidence="10" id="KW-1185">Reference proteome</keyword>
<reference evidence="9" key="2">
    <citation type="submission" date="2024-08" db="UniProtKB">
        <authorList>
            <consortium name="EnsemblMetazoa"/>
        </authorList>
    </citation>
    <scope>IDENTIFICATION</scope>
</reference>
<feature type="repeat" description="TPR" evidence="7">
    <location>
        <begin position="436"/>
        <end position="469"/>
    </location>
</feature>
<dbReference type="GO" id="GO:0051301">
    <property type="term" value="P:cell division"/>
    <property type="evidence" value="ECO:0007669"/>
    <property type="project" value="TreeGrafter"/>
</dbReference>
<organism evidence="9 10">
    <name type="scientific">Dendroctonus ponderosae</name>
    <name type="common">Mountain pine beetle</name>
    <dbReference type="NCBI Taxonomy" id="77166"/>
    <lineage>
        <taxon>Eukaryota</taxon>
        <taxon>Metazoa</taxon>
        <taxon>Ecdysozoa</taxon>
        <taxon>Arthropoda</taxon>
        <taxon>Hexapoda</taxon>
        <taxon>Insecta</taxon>
        <taxon>Pterygota</taxon>
        <taxon>Neoptera</taxon>
        <taxon>Endopterygota</taxon>
        <taxon>Coleoptera</taxon>
        <taxon>Polyphaga</taxon>
        <taxon>Cucujiformia</taxon>
        <taxon>Curculionidae</taxon>
        <taxon>Scolytinae</taxon>
        <taxon>Dendroctonus</taxon>
    </lineage>
</organism>
<dbReference type="GO" id="GO:0007091">
    <property type="term" value="P:metaphase/anaphase transition of mitotic cell cycle"/>
    <property type="evidence" value="ECO:0007669"/>
    <property type="project" value="TreeGrafter"/>
</dbReference>
<feature type="region of interest" description="Disordered" evidence="8">
    <location>
        <begin position="281"/>
        <end position="346"/>
    </location>
</feature>
<dbReference type="Gene3D" id="1.25.40.10">
    <property type="entry name" value="Tetratricopeptide repeat domain"/>
    <property type="match status" value="4"/>
</dbReference>
<dbReference type="Pfam" id="PF13181">
    <property type="entry name" value="TPR_8"/>
    <property type="match status" value="4"/>
</dbReference>
<dbReference type="PANTHER" id="PTHR12558:SF13">
    <property type="entry name" value="CELL DIVISION CYCLE PROTEIN 27 HOMOLOG"/>
    <property type="match status" value="1"/>
</dbReference>
<dbReference type="SUPFAM" id="SSF48452">
    <property type="entry name" value="TPR-like"/>
    <property type="match status" value="2"/>
</dbReference>
<feature type="region of interest" description="Disordered" evidence="8">
    <location>
        <begin position="360"/>
        <end position="379"/>
    </location>
</feature>
<dbReference type="GO" id="GO:0016567">
    <property type="term" value="P:protein ubiquitination"/>
    <property type="evidence" value="ECO:0007669"/>
    <property type="project" value="TreeGrafter"/>
</dbReference>
<evidence type="ECO:0000256" key="4">
    <source>
        <dbReference type="ARBA" id="ARBA00023242"/>
    </source>
</evidence>
<dbReference type="PANTHER" id="PTHR12558">
    <property type="entry name" value="CELL DIVISION CYCLE 16,23,27"/>
    <property type="match status" value="1"/>
</dbReference>
<evidence type="ECO:0000256" key="3">
    <source>
        <dbReference type="ARBA" id="ARBA00022803"/>
    </source>
</evidence>
<dbReference type="Pfam" id="PF12895">
    <property type="entry name" value="ANAPC3"/>
    <property type="match status" value="1"/>
</dbReference>
<reference evidence="10" key="1">
    <citation type="journal article" date="2013" name="Genome Biol.">
        <title>Draft genome of the mountain pine beetle, Dendroctonus ponderosae Hopkins, a major forest pest.</title>
        <authorList>
            <person name="Keeling C.I."/>
            <person name="Yuen M.M."/>
            <person name="Liao N.Y."/>
            <person name="Docking T.R."/>
            <person name="Chan S.K."/>
            <person name="Taylor G.A."/>
            <person name="Palmquist D.L."/>
            <person name="Jackman S.D."/>
            <person name="Nguyen A."/>
            <person name="Li M."/>
            <person name="Henderson H."/>
            <person name="Janes J.K."/>
            <person name="Zhao Y."/>
            <person name="Pandoh P."/>
            <person name="Moore R."/>
            <person name="Sperling F.A."/>
            <person name="Huber D.P."/>
            <person name="Birol I."/>
            <person name="Jones S.J."/>
            <person name="Bohlmann J."/>
        </authorList>
    </citation>
    <scope>NUCLEOTIDE SEQUENCE</scope>
</reference>
<feature type="repeat" description="TPR" evidence="7">
    <location>
        <begin position="572"/>
        <end position="605"/>
    </location>
</feature>
<evidence type="ECO:0000313" key="9">
    <source>
        <dbReference type="EnsemblMetazoa" id="XP_019763524.1"/>
    </source>
</evidence>
<comment type="similarity">
    <text evidence="5">Belongs to the APC3/CDC27 family.</text>
</comment>
<dbReference type="InterPro" id="IPR019734">
    <property type="entry name" value="TPR_rpt"/>
</dbReference>
<dbReference type="FunFam" id="1.25.40.10:FF:000018">
    <property type="entry name" value="Cell division cycle protein 27 homolog B"/>
    <property type="match status" value="1"/>
</dbReference>
<accession>A0AAR5PR84</accession>
<feature type="repeat" description="TPR" evidence="7">
    <location>
        <begin position="504"/>
        <end position="537"/>
    </location>
</feature>
<evidence type="ECO:0000256" key="8">
    <source>
        <dbReference type="SAM" id="MobiDB-lite"/>
    </source>
</evidence>
<dbReference type="GeneID" id="109539893"/>
<dbReference type="CTD" id="996"/>
<evidence type="ECO:0000256" key="1">
    <source>
        <dbReference type="ARBA" id="ARBA00004123"/>
    </source>
</evidence>
<keyword evidence="3 7" id="KW-0802">TPR repeat</keyword>
<protein>
    <recommendedName>
        <fullName evidence="6">Cell division cycle protein 27 homolog</fullName>
    </recommendedName>
</protein>
<dbReference type="Proteomes" id="UP000019118">
    <property type="component" value="Unassembled WGS sequence"/>
</dbReference>
<dbReference type="EnsemblMetazoa" id="XM_019907965.1">
    <property type="protein sequence ID" value="XP_019763524.1"/>
    <property type="gene ID" value="LOC109539893"/>
</dbReference>
<feature type="repeat" description="TPR" evidence="7">
    <location>
        <begin position="674"/>
        <end position="707"/>
    </location>
</feature>
<evidence type="ECO:0000256" key="6">
    <source>
        <dbReference type="ARBA" id="ARBA00039307"/>
    </source>
</evidence>
<keyword evidence="2" id="KW-0677">Repeat</keyword>
<comment type="subcellular location">
    <subcellularLocation>
        <location evidence="1">Nucleus</location>
    </subcellularLocation>
</comment>
<name>A0AAR5PR84_DENPD</name>
<dbReference type="RefSeq" id="XP_019763524.1">
    <property type="nucleotide sequence ID" value="XM_019907965.2"/>
</dbReference>
<dbReference type="GO" id="GO:0005680">
    <property type="term" value="C:anaphase-promoting complex"/>
    <property type="evidence" value="ECO:0007669"/>
    <property type="project" value="TreeGrafter"/>
</dbReference>
<dbReference type="PROSITE" id="PS50005">
    <property type="entry name" value="TPR"/>
    <property type="match status" value="6"/>
</dbReference>
<dbReference type="InterPro" id="IPR011990">
    <property type="entry name" value="TPR-like_helical_dom_sf"/>
</dbReference>
<feature type="repeat" description="TPR" evidence="7">
    <location>
        <begin position="606"/>
        <end position="639"/>
    </location>
</feature>
<dbReference type="GO" id="GO:0005737">
    <property type="term" value="C:cytoplasm"/>
    <property type="evidence" value="ECO:0007669"/>
    <property type="project" value="TreeGrafter"/>
</dbReference>
<dbReference type="GO" id="GO:0031145">
    <property type="term" value="P:anaphase-promoting complex-dependent catabolic process"/>
    <property type="evidence" value="ECO:0007669"/>
    <property type="project" value="TreeGrafter"/>
</dbReference>
<evidence type="ECO:0000313" key="10">
    <source>
        <dbReference type="Proteomes" id="UP000019118"/>
    </source>
</evidence>
<dbReference type="Pfam" id="PF13432">
    <property type="entry name" value="TPR_16"/>
    <property type="match status" value="1"/>
</dbReference>
<feature type="repeat" description="TPR" evidence="7">
    <location>
        <begin position="538"/>
        <end position="571"/>
    </location>
</feature>
<sequence length="771" mass="86667">MIVQEPVQAAIWHCLNHYDYPDAVFLSERLYAEVKSDETLFLLATAYYRSGKTTQSYDALKERYSLSTQCQLLFGLCAFELEKFAEAEAALVELDDGTKRSLDDIVTDFGDEAPFALVLLGKIGAQTERNPRAAEAWKKALKLNPFLYSAFEELCKIGENPNPNAIFQGENIDNVSMCHGHSVNNIESVIITPANQGEIVENSKFTDFTPYKALTITTNLKPKAITFATPDESPLANPLTMSGLAPIIVRPRKSQKMRNDCRRNEEGSLFISRAKDSIFQNSKPVLSQSSNVPTKTPTGLLNTQPNQNVRRSSRLFSSHSVKENNKSPTRNKFVTPKSPSRKTKQRLTKNISKNFQNLEQGRSETITSDAKTEKNLSNSSGENCIQQAMLLQKHSTDGLMNLLRTIGQAYVALSSYECQTTVQILSSLPLNQFETSWVYCLMGVAYFEMSDYESSIKYFQMVHSQDPHRLECMDIYSTALWHLQKEVALSALAHDLINTNRNHPITWCVSGNCFSLHKEHDTAIKFFQRAVQVDPKFHYAYTLLGHEYITTEELDKAMSCFWNAVRINPRHYNAWFGVGTIYSKQERYSLAEWNYSRALSINPKSSVILCHIGMVQHALKQTDKALATFNRAIANNPKSALCKFHRGSIYFALGRHAEALKELEELKVIVPKESSVYYLIGKVHKKMGNTDLALQYFSWATDLDPKGASSQIKEAFDPAIGLNNDLLESPQTPPTPIYPPGSINLGSEGEMHNHGMIFDGPADDSVDSVFD</sequence>
<dbReference type="AlphaFoldDB" id="A0AAR5PR84"/>
<evidence type="ECO:0000256" key="2">
    <source>
        <dbReference type="ARBA" id="ARBA00022737"/>
    </source>
</evidence>